<sequence length="878" mass="98332">MPGGLLSDPSARTTFHRFQLYDRDETIGTLHALNSLQYKSLQIPHSSSIILDLGSFEVRAGFSNESNPRLYFPPVVSRGRDRKERRKSSTKSKSASENDEFLNYYANKRNYIGYQALSSHARSAARSVFESDVFVNTYLLERMLDETLIKLGLSNEEQIFHPVLVTETLCNLNSVRNGLLEILFDAYQISNVCLAIDALLSYLYNNNTKLNGGELSYGNENALVLSASHSASHVMPLVGGRVVPTASKRLAVGGAVMSSTLQKRLQLLHPAHSAILNSAISASVGAGCGMSRVDIIKESVCETFFPKNYAQNYTEFLKYLESSVEEYENQEVFVSVAQYDASGNYVKASGSDVVEGNQTGKVVLSAEEMEIQKQKRIEAGRRLFELMQTRRNEAAAAVAASEDLDGGAQYKSAAAKSGRRAIFTKEEAKGLNEALEELYQMEELVSELNVVVKSQEAWNAAAEGPDRTEIEKRLYSEEDKFFKRAVSLGCGASLQAVTKRMREVTSRVDDERMKLNDEMKSNAIEGQFRKRKRDEILLNTPDSKLDEEQLKDKRKAKALRAANAVRERAKLQRDEEKRMRELERTAREKSKKENPEAFLDSLKEERDALMLKMKRREAARLSGSDRRSVASRNRMRLLAQQADGVSGSKSGGKSGEEDTFGMADSDWDVYREMQGENSEEEQEDEQRLNELNSEIAEMAPQLDVNRKPRGFGSVFFTPDNPDEIPMVVDRFRTLETVWQPSIVGIDQCGLAEAINLSLNALHSDVTRSNVVQEVFLTGGIANSKGMKERVHSELVSMLPIDFGHRLKVSVASHPMWDAWRGGALFAEHGGDVFRNACISKADYEEMGGDYLKEHLASNVYVPTPDVERPLDSKKKRKR</sequence>
<dbReference type="AlphaFoldDB" id="A0A7S1EUS8"/>
<evidence type="ECO:0000256" key="2">
    <source>
        <dbReference type="SAM" id="MobiDB-lite"/>
    </source>
</evidence>
<dbReference type="Pfam" id="PF00022">
    <property type="entry name" value="Actin"/>
    <property type="match status" value="2"/>
</dbReference>
<evidence type="ECO:0008006" key="4">
    <source>
        <dbReference type="Google" id="ProtNLM"/>
    </source>
</evidence>
<dbReference type="SMART" id="SM00268">
    <property type="entry name" value="ACTIN"/>
    <property type="match status" value="1"/>
</dbReference>
<gene>
    <name evidence="3" type="ORF">TOLI1172_LOCUS9614</name>
</gene>
<proteinExistence type="inferred from homology"/>
<dbReference type="EMBL" id="HBFP01013294">
    <property type="protein sequence ID" value="CAD8825215.1"/>
    <property type="molecule type" value="Transcribed_RNA"/>
</dbReference>
<dbReference type="SUPFAM" id="SSF53067">
    <property type="entry name" value="Actin-like ATPase domain"/>
    <property type="match status" value="2"/>
</dbReference>
<evidence type="ECO:0000313" key="3">
    <source>
        <dbReference type="EMBL" id="CAD8825215.1"/>
    </source>
</evidence>
<feature type="region of interest" description="Disordered" evidence="2">
    <location>
        <begin position="73"/>
        <end position="95"/>
    </location>
</feature>
<dbReference type="InterPro" id="IPR043129">
    <property type="entry name" value="ATPase_NBD"/>
</dbReference>
<feature type="region of interest" description="Disordered" evidence="2">
    <location>
        <begin position="561"/>
        <end position="601"/>
    </location>
</feature>
<reference evidence="3" key="1">
    <citation type="submission" date="2021-01" db="EMBL/GenBank/DDBJ databases">
        <authorList>
            <person name="Corre E."/>
            <person name="Pelletier E."/>
            <person name="Niang G."/>
            <person name="Scheremetjew M."/>
            <person name="Finn R."/>
            <person name="Kale V."/>
            <person name="Holt S."/>
            <person name="Cochrane G."/>
            <person name="Meng A."/>
            <person name="Brown T."/>
            <person name="Cohen L."/>
        </authorList>
    </citation>
    <scope>NUCLEOTIDE SEQUENCE</scope>
    <source>
        <strain evidence="3">CCMP3278</strain>
    </source>
</reference>
<dbReference type="InterPro" id="IPR004000">
    <property type="entry name" value="Actin"/>
</dbReference>
<protein>
    <recommendedName>
        <fullName evidence="4">Actin-related protein 5</fullName>
    </recommendedName>
</protein>
<dbReference type="FunFam" id="3.30.420.40:FF:000058">
    <property type="entry name" value="Putative actin-related protein 5"/>
    <property type="match status" value="1"/>
</dbReference>
<dbReference type="PANTHER" id="PTHR11937">
    <property type="entry name" value="ACTIN"/>
    <property type="match status" value="1"/>
</dbReference>
<dbReference type="Gene3D" id="3.30.420.40">
    <property type="match status" value="2"/>
</dbReference>
<name>A0A7S1EUS8_9RHOD</name>
<feature type="region of interest" description="Disordered" evidence="2">
    <location>
        <begin position="638"/>
        <end position="663"/>
    </location>
</feature>
<feature type="compositionally biased region" description="Basic and acidic residues" evidence="2">
    <location>
        <begin position="565"/>
        <end position="601"/>
    </location>
</feature>
<evidence type="ECO:0000256" key="1">
    <source>
        <dbReference type="RuleBase" id="RU000487"/>
    </source>
</evidence>
<organism evidence="3">
    <name type="scientific">Timspurckia oligopyrenoides</name>
    <dbReference type="NCBI Taxonomy" id="708627"/>
    <lineage>
        <taxon>Eukaryota</taxon>
        <taxon>Rhodophyta</taxon>
        <taxon>Bangiophyceae</taxon>
        <taxon>Porphyridiales</taxon>
        <taxon>Porphyridiaceae</taxon>
        <taxon>Timspurckia</taxon>
    </lineage>
</organism>
<comment type="similarity">
    <text evidence="1">Belongs to the actin family.</text>
</comment>
<accession>A0A7S1EUS8</accession>